<sequence>MGSQPSKPGEITVFQPKTQIDFSETLLSQLESSKETNYTRKQLADRYIEQRVSDRLSELEEETLKKFESKLQNSLLQSDKTDESGVSSNLLNEKIEKLNKKLDSLQEMDKSRSSKFGEDPAKKNLRKCLLENKGKPLNCYVEIEKFKKLVMDQV</sequence>
<proteinExistence type="predicted"/>
<dbReference type="Proteomes" id="UP000509704">
    <property type="component" value="Chromosome 3"/>
</dbReference>
<dbReference type="OrthoDB" id="5544375at2759"/>
<dbReference type="AlphaFoldDB" id="A0A7H9B275"/>
<dbReference type="KEGG" id="zmk:HG535_0C04430"/>
<dbReference type="GeneID" id="59235787"/>
<name>A0A7H9B275_ZYGMR</name>
<organism evidence="1 2">
    <name type="scientific">Zygotorulaspora mrakii</name>
    <name type="common">Zygosaccharomyces mrakii</name>
    <dbReference type="NCBI Taxonomy" id="42260"/>
    <lineage>
        <taxon>Eukaryota</taxon>
        <taxon>Fungi</taxon>
        <taxon>Dikarya</taxon>
        <taxon>Ascomycota</taxon>
        <taxon>Saccharomycotina</taxon>
        <taxon>Saccharomycetes</taxon>
        <taxon>Saccharomycetales</taxon>
        <taxon>Saccharomycetaceae</taxon>
        <taxon>Zygotorulaspora</taxon>
    </lineage>
</organism>
<dbReference type="InterPro" id="IPR012471">
    <property type="entry name" value="DUF1690"/>
</dbReference>
<keyword evidence="2" id="KW-1185">Reference proteome</keyword>
<protein>
    <recommendedName>
        <fullName evidence="3">Altered inheritance of mitochondria protein 13, mitochondrial</fullName>
    </recommendedName>
</protein>
<dbReference type="EMBL" id="CP058606">
    <property type="protein sequence ID" value="QLG72089.1"/>
    <property type="molecule type" value="Genomic_DNA"/>
</dbReference>
<evidence type="ECO:0000313" key="2">
    <source>
        <dbReference type="Proteomes" id="UP000509704"/>
    </source>
</evidence>
<evidence type="ECO:0008006" key="3">
    <source>
        <dbReference type="Google" id="ProtNLM"/>
    </source>
</evidence>
<dbReference type="Pfam" id="PF07956">
    <property type="entry name" value="DUF1690"/>
    <property type="match status" value="1"/>
</dbReference>
<evidence type="ECO:0000313" key="1">
    <source>
        <dbReference type="EMBL" id="QLG72089.1"/>
    </source>
</evidence>
<dbReference type="RefSeq" id="XP_037143817.1">
    <property type="nucleotide sequence ID" value="XM_037287922.1"/>
</dbReference>
<accession>A0A7H9B275</accession>
<gene>
    <name evidence="1" type="ORF">HG535_0C04430</name>
</gene>
<reference evidence="1 2" key="1">
    <citation type="submission" date="2020-07" db="EMBL/GenBank/DDBJ databases">
        <title>The yeast mating-type switching endonuclease HO is a domesticated member of an unorthodox homing genetic element family.</title>
        <authorList>
            <person name="Coughlan A.Y."/>
            <person name="Lombardi L."/>
            <person name="Braun-Galleani S."/>
            <person name="Martos A.R."/>
            <person name="Galeote V."/>
            <person name="Bigey F."/>
            <person name="Dequin S."/>
            <person name="Byrne K.P."/>
            <person name="Wolfe K.H."/>
        </authorList>
    </citation>
    <scope>NUCLEOTIDE SEQUENCE [LARGE SCALE GENOMIC DNA]</scope>
    <source>
        <strain evidence="1 2">NRRL Y-6702</strain>
    </source>
</reference>